<feature type="domain" description="Integrase catalytic" evidence="1">
    <location>
        <begin position="4"/>
        <end position="156"/>
    </location>
</feature>
<dbReference type="SUPFAM" id="SSF53098">
    <property type="entry name" value="Ribonuclease H-like"/>
    <property type="match status" value="1"/>
</dbReference>
<dbReference type="PANTHER" id="PTHR37984">
    <property type="entry name" value="PROTEIN CBG26694"/>
    <property type="match status" value="1"/>
</dbReference>
<dbReference type="InterPro" id="IPR036397">
    <property type="entry name" value="RNaseH_sf"/>
</dbReference>
<evidence type="ECO:0000313" key="3">
    <source>
        <dbReference type="Proteomes" id="UP000789390"/>
    </source>
</evidence>
<comment type="caution">
    <text evidence="2">The sequence shown here is derived from an EMBL/GenBank/DDBJ whole genome shotgun (WGS) entry which is preliminary data.</text>
</comment>
<dbReference type="EMBL" id="CAKKLH010000246">
    <property type="protein sequence ID" value="CAH0106977.1"/>
    <property type="molecule type" value="Genomic_DNA"/>
</dbReference>
<dbReference type="Pfam" id="PF00665">
    <property type="entry name" value="rve"/>
    <property type="match status" value="1"/>
</dbReference>
<organism evidence="2 3">
    <name type="scientific">Daphnia galeata</name>
    <dbReference type="NCBI Taxonomy" id="27404"/>
    <lineage>
        <taxon>Eukaryota</taxon>
        <taxon>Metazoa</taxon>
        <taxon>Ecdysozoa</taxon>
        <taxon>Arthropoda</taxon>
        <taxon>Crustacea</taxon>
        <taxon>Branchiopoda</taxon>
        <taxon>Diplostraca</taxon>
        <taxon>Cladocera</taxon>
        <taxon>Anomopoda</taxon>
        <taxon>Daphniidae</taxon>
        <taxon>Daphnia</taxon>
    </lineage>
</organism>
<dbReference type="OrthoDB" id="6381096at2759"/>
<evidence type="ECO:0000259" key="1">
    <source>
        <dbReference type="PROSITE" id="PS50994"/>
    </source>
</evidence>
<reference evidence="2" key="1">
    <citation type="submission" date="2021-11" db="EMBL/GenBank/DDBJ databases">
        <authorList>
            <person name="Schell T."/>
        </authorList>
    </citation>
    <scope>NUCLEOTIDE SEQUENCE</scope>
    <source>
        <strain evidence="2">M5</strain>
    </source>
</reference>
<gene>
    <name evidence="2" type="ORF">DGAL_LOCUS10260</name>
</gene>
<protein>
    <recommendedName>
        <fullName evidence="1">Integrase catalytic domain-containing protein</fullName>
    </recommendedName>
</protein>
<dbReference type="GO" id="GO:0015074">
    <property type="term" value="P:DNA integration"/>
    <property type="evidence" value="ECO:0007669"/>
    <property type="project" value="InterPro"/>
</dbReference>
<dbReference type="Proteomes" id="UP000789390">
    <property type="component" value="Unassembled WGS sequence"/>
</dbReference>
<dbReference type="GO" id="GO:0003676">
    <property type="term" value="F:nucleic acid binding"/>
    <property type="evidence" value="ECO:0007669"/>
    <property type="project" value="InterPro"/>
</dbReference>
<keyword evidence="3" id="KW-1185">Reference proteome</keyword>
<dbReference type="InterPro" id="IPR050951">
    <property type="entry name" value="Retrovirus_Pol_polyprotein"/>
</dbReference>
<dbReference type="PANTHER" id="PTHR37984:SF11">
    <property type="entry name" value="INTEGRASE CATALYTIC DOMAIN-CONTAINING PROTEIN"/>
    <property type="match status" value="1"/>
</dbReference>
<dbReference type="InterPro" id="IPR001584">
    <property type="entry name" value="Integrase_cat-core"/>
</dbReference>
<sequence>MSPMPSGPWTNLSMDFYTLPTNEEVFVVIDDYSRYPEIHHITSTSARSTMRCLESIFAQHGIPDVIRADNGPPFNGSEFAMYMKKLGIKLQKVTPVWAPANGEVERIMQPITKMVQTTTVEGRNWKDGLERFLLSYRATPNTVTSFSPAKLLFNRELKILLPEVPQENADHLGDHHRQARINEGEAKRKIADYANDNRNRKPSTLQVGDTVLLRNDKKLKNKMAPAFFPQPLTITKTKGSMITPGERDLTDQGYRDQLYFEFSTGDQRDKKY</sequence>
<proteinExistence type="predicted"/>
<dbReference type="Gene3D" id="3.30.420.10">
    <property type="entry name" value="Ribonuclease H-like superfamily/Ribonuclease H"/>
    <property type="match status" value="1"/>
</dbReference>
<dbReference type="PROSITE" id="PS50994">
    <property type="entry name" value="INTEGRASE"/>
    <property type="match status" value="1"/>
</dbReference>
<dbReference type="InterPro" id="IPR012337">
    <property type="entry name" value="RNaseH-like_sf"/>
</dbReference>
<accession>A0A8J2RLU6</accession>
<dbReference type="AlphaFoldDB" id="A0A8J2RLU6"/>
<dbReference type="FunFam" id="3.30.420.10:FF:000063">
    <property type="entry name" value="Retrovirus-related Pol polyprotein from transposon 297-like Protein"/>
    <property type="match status" value="1"/>
</dbReference>
<evidence type="ECO:0000313" key="2">
    <source>
        <dbReference type="EMBL" id="CAH0106977.1"/>
    </source>
</evidence>
<name>A0A8J2RLU6_9CRUS</name>